<name>A0AAJ6YYY4_PAPXU</name>
<dbReference type="PRINTS" id="PR01609">
    <property type="entry name" value="CD36FAMILY"/>
</dbReference>
<dbReference type="InterPro" id="IPR002159">
    <property type="entry name" value="CD36_fam"/>
</dbReference>
<keyword evidence="4 8" id="KW-0812">Transmembrane</keyword>
<dbReference type="KEGG" id="pxu:106113515"/>
<organism evidence="9">
    <name type="scientific">Papilio xuthus</name>
    <name type="common">Asian swallowtail butterfly</name>
    <dbReference type="NCBI Taxonomy" id="66420"/>
    <lineage>
        <taxon>Eukaryota</taxon>
        <taxon>Metazoa</taxon>
        <taxon>Ecdysozoa</taxon>
        <taxon>Arthropoda</taxon>
        <taxon>Hexapoda</taxon>
        <taxon>Insecta</taxon>
        <taxon>Pterygota</taxon>
        <taxon>Neoptera</taxon>
        <taxon>Endopterygota</taxon>
        <taxon>Lepidoptera</taxon>
        <taxon>Glossata</taxon>
        <taxon>Ditrysia</taxon>
        <taxon>Papilionoidea</taxon>
        <taxon>Papilionidae</taxon>
        <taxon>Papilioninae</taxon>
        <taxon>Papilio</taxon>
    </lineage>
</organism>
<dbReference type="GO" id="GO:0005737">
    <property type="term" value="C:cytoplasm"/>
    <property type="evidence" value="ECO:0007669"/>
    <property type="project" value="TreeGrafter"/>
</dbReference>
<evidence type="ECO:0000256" key="2">
    <source>
        <dbReference type="ARBA" id="ARBA00010532"/>
    </source>
</evidence>
<reference evidence="9" key="1">
    <citation type="submission" date="2025-08" db="UniProtKB">
        <authorList>
            <consortium name="RefSeq"/>
        </authorList>
    </citation>
    <scope>IDENTIFICATION</scope>
</reference>
<dbReference type="Proteomes" id="UP000694872">
    <property type="component" value="Unplaced"/>
</dbReference>
<dbReference type="Pfam" id="PF01130">
    <property type="entry name" value="CD36"/>
    <property type="match status" value="1"/>
</dbReference>
<dbReference type="RefSeq" id="XP_013161783.1">
    <property type="nucleotide sequence ID" value="XM_013306329.1"/>
</dbReference>
<comment type="similarity">
    <text evidence="2">Belongs to the CD36 family.</text>
</comment>
<keyword evidence="5 8" id="KW-1133">Transmembrane helix</keyword>
<accession>A0AAJ6YYY4</accession>
<evidence type="ECO:0000256" key="7">
    <source>
        <dbReference type="ARBA" id="ARBA00023180"/>
    </source>
</evidence>
<dbReference type="PANTHER" id="PTHR11923:SF93">
    <property type="entry name" value="GH07959P-RELATED"/>
    <property type="match status" value="1"/>
</dbReference>
<dbReference type="GeneID" id="106113515"/>
<evidence type="ECO:0000256" key="1">
    <source>
        <dbReference type="ARBA" id="ARBA00004236"/>
    </source>
</evidence>
<gene>
    <name evidence="9" type="primary">LOC106113515</name>
</gene>
<evidence type="ECO:0000256" key="8">
    <source>
        <dbReference type="SAM" id="Phobius"/>
    </source>
</evidence>
<keyword evidence="7" id="KW-0325">Glycoprotein</keyword>
<dbReference type="GO" id="GO:0005044">
    <property type="term" value="F:scavenger receptor activity"/>
    <property type="evidence" value="ECO:0007669"/>
    <property type="project" value="TreeGrafter"/>
</dbReference>
<feature type="transmembrane region" description="Helical" evidence="8">
    <location>
        <begin position="471"/>
        <end position="491"/>
    </location>
</feature>
<evidence type="ECO:0000256" key="3">
    <source>
        <dbReference type="ARBA" id="ARBA00022475"/>
    </source>
</evidence>
<keyword evidence="3" id="KW-1003">Cell membrane</keyword>
<comment type="subcellular location">
    <subcellularLocation>
        <location evidence="1">Cell membrane</location>
    </subcellularLocation>
</comment>
<dbReference type="AlphaFoldDB" id="A0AAJ6YYY4"/>
<sequence length="520" mass="58805">MLGKHSKLFFFISFCALIVAIVLASWGFPKIVKRQVQKNVQIENSSKMFEKWRKLPMPLTFKVYVFNISNPEEVSEGEKPRLQEIGPYVYKEYREKTVLGYGENDTIKYTLKKSFVFDAQASGTLSEHDELTVINLTYMAVILTVNGMMPAILGSVNKALEIFFGNNLTDPFMRVKVKDLLFDGIFLNCEADNSALSLVCGTLRAKRPTTMRLADDGKGYYFSMFGHWNNTPLGPFDMVRGTENVYELGHIVGYKDRRTMKEWGDPFCGMINGSDSSIFPPIDENNVPQKLYTYDPDICRSLSVDLMGKRSIFNMSAYYYELTETALASKSVNPSNKCFCRKNWSGSHDGCLLMGVLNLMPCQGAPALISLPHFYLASEEVREYIYYGLSPDKEKHKSFIYLDPVTGVVMKGAQRIQFNIELRNMANLPQLAKVRTGIFPLLWFDEGAEITESIQEELRHSHTLLGYVETVRWTILVIAFAAALISGVALARSGAVPHCRRNNSINFITRPSKPTSLSKH</sequence>
<evidence type="ECO:0000256" key="4">
    <source>
        <dbReference type="ARBA" id="ARBA00022692"/>
    </source>
</evidence>
<evidence type="ECO:0000256" key="6">
    <source>
        <dbReference type="ARBA" id="ARBA00023136"/>
    </source>
</evidence>
<dbReference type="PANTHER" id="PTHR11923">
    <property type="entry name" value="SCAVENGER RECEPTOR CLASS B TYPE-1 SR-B1"/>
    <property type="match status" value="1"/>
</dbReference>
<dbReference type="GO" id="GO:0005886">
    <property type="term" value="C:plasma membrane"/>
    <property type="evidence" value="ECO:0007669"/>
    <property type="project" value="UniProtKB-SubCell"/>
</dbReference>
<proteinExistence type="inferred from homology"/>
<evidence type="ECO:0000256" key="5">
    <source>
        <dbReference type="ARBA" id="ARBA00022989"/>
    </source>
</evidence>
<evidence type="ECO:0000313" key="9">
    <source>
        <dbReference type="RefSeq" id="XP_013161783.1"/>
    </source>
</evidence>
<keyword evidence="6 8" id="KW-0472">Membrane</keyword>
<protein>
    <submittedName>
        <fullName evidence="9">Sensory neuron membrane protein 2-like</fullName>
    </submittedName>
</protein>